<dbReference type="Proteomes" id="UP000077266">
    <property type="component" value="Unassembled WGS sequence"/>
</dbReference>
<evidence type="ECO:0000313" key="1">
    <source>
        <dbReference type="EMBL" id="KZV87046.1"/>
    </source>
</evidence>
<evidence type="ECO:0000313" key="2">
    <source>
        <dbReference type="Proteomes" id="UP000077266"/>
    </source>
</evidence>
<dbReference type="AlphaFoldDB" id="A0A165EJ17"/>
<gene>
    <name evidence="1" type="ORF">EXIGLDRAFT_724125</name>
</gene>
<feature type="non-terminal residue" evidence="1">
    <location>
        <position position="161"/>
    </location>
</feature>
<keyword evidence="2" id="KW-1185">Reference proteome</keyword>
<proteinExistence type="predicted"/>
<organism evidence="1 2">
    <name type="scientific">Exidia glandulosa HHB12029</name>
    <dbReference type="NCBI Taxonomy" id="1314781"/>
    <lineage>
        <taxon>Eukaryota</taxon>
        <taxon>Fungi</taxon>
        <taxon>Dikarya</taxon>
        <taxon>Basidiomycota</taxon>
        <taxon>Agaricomycotina</taxon>
        <taxon>Agaricomycetes</taxon>
        <taxon>Auriculariales</taxon>
        <taxon>Exidiaceae</taxon>
        <taxon>Exidia</taxon>
    </lineage>
</organism>
<reference evidence="1 2" key="1">
    <citation type="journal article" date="2016" name="Mol. Biol. Evol.">
        <title>Comparative Genomics of Early-Diverging Mushroom-Forming Fungi Provides Insights into the Origins of Lignocellulose Decay Capabilities.</title>
        <authorList>
            <person name="Nagy L.G."/>
            <person name="Riley R."/>
            <person name="Tritt A."/>
            <person name="Adam C."/>
            <person name="Daum C."/>
            <person name="Floudas D."/>
            <person name="Sun H."/>
            <person name="Yadav J.S."/>
            <person name="Pangilinan J."/>
            <person name="Larsson K.H."/>
            <person name="Matsuura K."/>
            <person name="Barry K."/>
            <person name="Labutti K."/>
            <person name="Kuo R."/>
            <person name="Ohm R.A."/>
            <person name="Bhattacharya S.S."/>
            <person name="Shirouzu T."/>
            <person name="Yoshinaga Y."/>
            <person name="Martin F.M."/>
            <person name="Grigoriev I.V."/>
            <person name="Hibbett D.S."/>
        </authorList>
    </citation>
    <scope>NUCLEOTIDE SEQUENCE [LARGE SCALE GENOMIC DNA]</scope>
    <source>
        <strain evidence="1 2">HHB12029</strain>
    </source>
</reference>
<name>A0A165EJ17_EXIGL</name>
<dbReference type="EMBL" id="KV426137">
    <property type="protein sequence ID" value="KZV87046.1"/>
    <property type="molecule type" value="Genomic_DNA"/>
</dbReference>
<accession>A0A165EJ17</accession>
<sequence>MRVLLHESCSLGPYLLPRSGFFTVGSAGTIYRQQAVPGPSPSTVMRFCIHYPLALLQLASPSPNPVFSLPDWRSTCSPTTRTTASSLRAAPCFVSVFPDVQFQLPLAFLDNNFTLLLLYDATTYGKQHTLRRLPRLLVVNSKAQRSTSPPPLSVPGDITLG</sequence>
<dbReference type="InParanoid" id="A0A165EJ17"/>
<protein>
    <submittedName>
        <fullName evidence="1">Uncharacterized protein</fullName>
    </submittedName>
</protein>